<dbReference type="GeneID" id="75833864"/>
<feature type="region of interest" description="Disordered" evidence="1">
    <location>
        <begin position="833"/>
        <end position="875"/>
    </location>
</feature>
<sequence>MDDPAQCTIRRLGASSLPIFLPWHREHKRILACFDSSAAELQNGPWKRASPFHLGAASSRICQARLEVGVGRAVEGRSDSNSLTSEHFSGTLGLSVGNSLLSAGVSASYDQQMQEATNASRASHNSRLRCGRVALASDPPLSSAAKSLLRRENGQQLFKELYGDYYVAGYVLGADAGGCLSATSSARQQVKTMSTTVRVKALWESYTSSTCSTESHQTYSMDLAFDAYDTLAGTNVSLRAKAGEKTDEIREAALLYAQRWQALHERLERRIHEMGLEDCSLGQVSEHLDMIKAGLVVELILTPFRALGEYSRYHTTPVGTALLLTDEELAVLSLNDLQEYRASEAIALQRFNSRWIRIDIDWPYHDEKERLEKLPDTDPKKKPALEKLQKKYNEQITAHNNKKAAAWTDVLEVLKRRKNIYVQTAKAVERTAAEMEADYRIPQAGRWISFPIWNMEEANDRFNGKPVPITWTASNTTFTATYYKTTCWFGKMVYDRVPGDALAGDSTEAAEEQRPIAEDEAIAEEKSAEDKSDELKPKKPPGGKSTTGPARANVKFPARSAAPTKTSPKKAPSSEAQNWKASARLEPFGETDLFIAAEFIEQRYQGAPHLRGFHLKDNSPAGTKWAYLLIDHALHYGQDAEPPTHRYLVYHPFIRPRNIPQKSFADNLNVAKLHKATTALVSSKSAPVSVGAAVADALVSIIEARNAHPLRRFPKFEGDQRLYNVPAQMADWEVQWNKQETALAPQISSLRKQLQLDRDLDNTLLADVLVDAAALESEEQAEKTAQDIADVLEGLARPVKKKDFIIKTNGRSRVIAADINARLEAENLRAQQQQQQQVAPNHGQQSISDMLKDGSRNAQKAIGAPENKELGTVVD</sequence>
<organism evidence="2 3">
    <name type="scientific">Emericellopsis cladophorae</name>
    <dbReference type="NCBI Taxonomy" id="2686198"/>
    <lineage>
        <taxon>Eukaryota</taxon>
        <taxon>Fungi</taxon>
        <taxon>Dikarya</taxon>
        <taxon>Ascomycota</taxon>
        <taxon>Pezizomycotina</taxon>
        <taxon>Sordariomycetes</taxon>
        <taxon>Hypocreomycetidae</taxon>
        <taxon>Hypocreales</taxon>
        <taxon>Bionectriaceae</taxon>
        <taxon>Emericellopsis</taxon>
    </lineage>
</organism>
<dbReference type="EMBL" id="JAGIXG020000027">
    <property type="protein sequence ID" value="KAI6780909.1"/>
    <property type="molecule type" value="Genomic_DNA"/>
</dbReference>
<dbReference type="AlphaFoldDB" id="A0A9P9XZS1"/>
<dbReference type="OrthoDB" id="4457531at2759"/>
<protein>
    <submittedName>
        <fullName evidence="2">Uncharacterized protein</fullName>
    </submittedName>
</protein>
<keyword evidence="3" id="KW-1185">Reference proteome</keyword>
<evidence type="ECO:0000313" key="2">
    <source>
        <dbReference type="EMBL" id="KAI6780909.1"/>
    </source>
</evidence>
<reference evidence="2" key="1">
    <citation type="journal article" date="2021" name="J Fungi (Basel)">
        <title>Genomic and Metabolomic Analyses of the Marine Fungus Emericellopsis cladophorae: Insights into Saltwater Adaptability Mechanisms and Its Biosynthetic Potential.</title>
        <authorList>
            <person name="Goncalves M.F.M."/>
            <person name="Hilario S."/>
            <person name="Van de Peer Y."/>
            <person name="Esteves A.C."/>
            <person name="Alves A."/>
        </authorList>
    </citation>
    <scope>NUCLEOTIDE SEQUENCE</scope>
    <source>
        <strain evidence="2">MUM 19.33</strain>
    </source>
</reference>
<feature type="region of interest" description="Disordered" evidence="1">
    <location>
        <begin position="504"/>
        <end position="579"/>
    </location>
</feature>
<evidence type="ECO:0000256" key="1">
    <source>
        <dbReference type="SAM" id="MobiDB-lite"/>
    </source>
</evidence>
<dbReference type="RefSeq" id="XP_051361765.1">
    <property type="nucleotide sequence ID" value="XM_051507084.1"/>
</dbReference>
<reference evidence="2" key="2">
    <citation type="submission" date="2022-07" db="EMBL/GenBank/DDBJ databases">
        <authorList>
            <person name="Goncalves M.F.M."/>
            <person name="Hilario S."/>
            <person name="Van De Peer Y."/>
            <person name="Esteves A.C."/>
            <person name="Alves A."/>
        </authorList>
    </citation>
    <scope>NUCLEOTIDE SEQUENCE</scope>
    <source>
        <strain evidence="2">MUM 19.33</strain>
    </source>
</reference>
<name>A0A9P9XZS1_9HYPO</name>
<gene>
    <name evidence="2" type="ORF">J7T54_007389</name>
</gene>
<accession>A0A9P9XZS1</accession>
<feature type="compositionally biased region" description="Polar residues" evidence="1">
    <location>
        <begin position="838"/>
        <end position="848"/>
    </location>
</feature>
<feature type="compositionally biased region" description="Basic and acidic residues" evidence="1">
    <location>
        <begin position="511"/>
        <end position="537"/>
    </location>
</feature>
<evidence type="ECO:0000313" key="3">
    <source>
        <dbReference type="Proteomes" id="UP001055219"/>
    </source>
</evidence>
<dbReference type="Proteomes" id="UP001055219">
    <property type="component" value="Unassembled WGS sequence"/>
</dbReference>
<proteinExistence type="predicted"/>
<comment type="caution">
    <text evidence="2">The sequence shown here is derived from an EMBL/GenBank/DDBJ whole genome shotgun (WGS) entry which is preliminary data.</text>
</comment>